<gene>
    <name evidence="2" type="ORF">SAMN05444420_10516</name>
</gene>
<dbReference type="OrthoDB" id="10018034at2"/>
<feature type="transmembrane region" description="Helical" evidence="1">
    <location>
        <begin position="27"/>
        <end position="48"/>
    </location>
</feature>
<evidence type="ECO:0000313" key="2">
    <source>
        <dbReference type="EMBL" id="SDW88788.1"/>
    </source>
</evidence>
<dbReference type="EMBL" id="FNND01000005">
    <property type="protein sequence ID" value="SDW88788.1"/>
    <property type="molecule type" value="Genomic_DNA"/>
</dbReference>
<keyword evidence="1" id="KW-0812">Transmembrane</keyword>
<proteinExistence type="predicted"/>
<dbReference type="GeneID" id="85016764"/>
<reference evidence="2 3" key="1">
    <citation type="submission" date="2016-10" db="EMBL/GenBank/DDBJ databases">
        <authorList>
            <person name="Varghese N."/>
            <person name="Submissions S."/>
        </authorList>
    </citation>
    <scope>NUCLEOTIDE SEQUENCE [LARGE SCALE GENOMIC DNA]</scope>
    <source>
        <strain evidence="2 3">DSM 11449</strain>
    </source>
</reference>
<keyword evidence="1" id="KW-1133">Transmembrane helix</keyword>
<evidence type="ECO:0000256" key="1">
    <source>
        <dbReference type="SAM" id="Phobius"/>
    </source>
</evidence>
<name>A0A1H2X7P5_9FLAO</name>
<dbReference type="AlphaFoldDB" id="A0A1H2X7P5"/>
<evidence type="ECO:0000313" key="3">
    <source>
        <dbReference type="Proteomes" id="UP000182771"/>
    </source>
</evidence>
<dbReference type="Proteomes" id="UP000182771">
    <property type="component" value="Unassembled WGS sequence"/>
</dbReference>
<sequence>MIYYILSIAIFLAVFLAKGITIRNKFLILVLCGLAFFVYVIATFDSAYSEDKMRERILFSRDVIGEDKTIVNEKGPIMFYYDSITLDSRKIALIKDDKGNNSIYYADSLYLFPYHFIVDKDTIDVRDMKIDRVVGENGLEVSVYQGNSGHYQYDFILKERLYLTKVFILDKEEKLDSILIDRFLPISDREQRRIDSFINSDLDF</sequence>
<keyword evidence="1" id="KW-0472">Membrane</keyword>
<dbReference type="RefSeq" id="WP_016420866.1">
    <property type="nucleotide sequence ID" value="NZ_FNND01000005.1"/>
</dbReference>
<keyword evidence="3" id="KW-1185">Reference proteome</keyword>
<organism evidence="2 3">
    <name type="scientific">Capnocytophaga granulosa</name>
    <dbReference type="NCBI Taxonomy" id="45242"/>
    <lineage>
        <taxon>Bacteria</taxon>
        <taxon>Pseudomonadati</taxon>
        <taxon>Bacteroidota</taxon>
        <taxon>Flavobacteriia</taxon>
        <taxon>Flavobacteriales</taxon>
        <taxon>Flavobacteriaceae</taxon>
        <taxon>Capnocytophaga</taxon>
    </lineage>
</organism>
<accession>A0A1H2X7P5</accession>
<protein>
    <submittedName>
        <fullName evidence="2">Uncharacterized protein</fullName>
    </submittedName>
</protein>
<comment type="caution">
    <text evidence="2">The sequence shown here is derived from an EMBL/GenBank/DDBJ whole genome shotgun (WGS) entry which is preliminary data.</text>
</comment>